<dbReference type="HOGENOM" id="CLU_075024_1_0_11"/>
<dbReference type="InterPro" id="IPR019546">
    <property type="entry name" value="TAT_signal_bac_arc"/>
</dbReference>
<dbReference type="eggNOG" id="COG3757">
    <property type="taxonomic scope" value="Bacteria"/>
</dbReference>
<dbReference type="Proteomes" id="UP000005442">
    <property type="component" value="Chromosome"/>
</dbReference>
<evidence type="ECO:0000259" key="1">
    <source>
        <dbReference type="Pfam" id="PF08924"/>
    </source>
</evidence>
<evidence type="ECO:0000313" key="2">
    <source>
        <dbReference type="EMBL" id="AEV74575.1"/>
    </source>
</evidence>
<proteinExistence type="predicted"/>
<dbReference type="Pfam" id="PF08924">
    <property type="entry name" value="Rv2525c_GlyHyd-like"/>
    <property type="match status" value="1"/>
</dbReference>
<organism evidence="2 3">
    <name type="scientific">Mycolicibacterium rhodesiae (strain NBB3)</name>
    <name type="common">Mycobacterium rhodesiae</name>
    <dbReference type="NCBI Taxonomy" id="710685"/>
    <lineage>
        <taxon>Bacteria</taxon>
        <taxon>Bacillati</taxon>
        <taxon>Actinomycetota</taxon>
        <taxon>Actinomycetes</taxon>
        <taxon>Mycobacteriales</taxon>
        <taxon>Mycobacteriaceae</taxon>
        <taxon>Mycolicibacterium</taxon>
    </lineage>
</organism>
<sequence>MLISRRDVLKGAAAVPAALAVGAGLQALTSAAAPATASAAPLGVLLDYAAGVISASDIKSAGALGAIRYVSDRRPGGDWMLGKPIQLPEARDLYQNGLKIVSCYQYGKQDTADWLGGQDAGVAHAKRGWQLHVAAGGSYGAPIYTSIDDDPTYEQYKQQVAPYLRGWEAVLGHQRTGVYANSKTIEWAAQDGLGSYYWQHNWGSPGRIAHRAAHIHQVEIDKRSVGGVGVDINHILQPQFGQWD</sequence>
<dbReference type="OrthoDB" id="4472230at2"/>
<dbReference type="InterPro" id="IPR017853">
    <property type="entry name" value="GH"/>
</dbReference>
<dbReference type="InterPro" id="IPR015020">
    <property type="entry name" value="Rv2525c-like_Glyco_Hydro-like"/>
</dbReference>
<protein>
    <submittedName>
        <fullName evidence="2">Protein exported by TAT pathway</fullName>
    </submittedName>
</protein>
<name>G8RH95_MYCRN</name>
<dbReference type="InterPro" id="IPR006311">
    <property type="entry name" value="TAT_signal"/>
</dbReference>
<reference evidence="2 3" key="1">
    <citation type="submission" date="2011-12" db="EMBL/GenBank/DDBJ databases">
        <title>Complete sequence of Mycobacterium rhodesiae NBB3.</title>
        <authorList>
            <consortium name="US DOE Joint Genome Institute"/>
            <person name="Lucas S."/>
            <person name="Han J."/>
            <person name="Lapidus A."/>
            <person name="Cheng J.-F."/>
            <person name="Goodwin L."/>
            <person name="Pitluck S."/>
            <person name="Peters L."/>
            <person name="Mikhailova N."/>
            <person name="Gu W."/>
            <person name="Detter J.C."/>
            <person name="Han C."/>
            <person name="Tapia R."/>
            <person name="Land M."/>
            <person name="Hauser L."/>
            <person name="Kyrpides N."/>
            <person name="Ivanova N."/>
            <person name="Pagani I."/>
            <person name="Mattes T."/>
            <person name="Holmes A."/>
            <person name="Rutledge P."/>
            <person name="Paulsen I."/>
            <person name="Coleman N."/>
            <person name="Woyke T."/>
        </authorList>
    </citation>
    <scope>NUCLEOTIDE SEQUENCE [LARGE SCALE GENOMIC DNA]</scope>
    <source>
        <strain evidence="2 3">NBB3</strain>
    </source>
</reference>
<evidence type="ECO:0000313" key="3">
    <source>
        <dbReference type="Proteomes" id="UP000005442"/>
    </source>
</evidence>
<dbReference type="KEGG" id="mrh:MycrhN_4067"/>
<dbReference type="AlphaFoldDB" id="G8RH95"/>
<dbReference type="Pfam" id="PF10518">
    <property type="entry name" value="TAT_signal"/>
    <property type="match status" value="1"/>
</dbReference>
<dbReference type="RefSeq" id="WP_014212327.1">
    <property type="nucleotide sequence ID" value="NC_016604.1"/>
</dbReference>
<gene>
    <name evidence="2" type="ordered locus">MycrhN_4067</name>
</gene>
<dbReference type="PATRIC" id="fig|710685.3.peg.4082"/>
<dbReference type="SUPFAM" id="SSF51445">
    <property type="entry name" value="(Trans)glycosidases"/>
    <property type="match status" value="1"/>
</dbReference>
<dbReference type="EMBL" id="CP003169">
    <property type="protein sequence ID" value="AEV74575.1"/>
    <property type="molecule type" value="Genomic_DNA"/>
</dbReference>
<keyword evidence="3" id="KW-1185">Reference proteome</keyword>
<feature type="domain" description="Rv2525c-like glycoside hydrolase-like" evidence="1">
    <location>
        <begin position="57"/>
        <end position="234"/>
    </location>
</feature>
<dbReference type="PROSITE" id="PS51318">
    <property type="entry name" value="TAT"/>
    <property type="match status" value="1"/>
</dbReference>
<accession>G8RH95</accession>
<dbReference type="STRING" id="710685.MycrhN_4067"/>
<dbReference type="Gene3D" id="3.20.20.80">
    <property type="entry name" value="Glycosidases"/>
    <property type="match status" value="1"/>
</dbReference>